<dbReference type="Pfam" id="PF00534">
    <property type="entry name" value="Glycos_transf_1"/>
    <property type="match status" value="1"/>
</dbReference>
<dbReference type="CDD" id="cd03809">
    <property type="entry name" value="GT4_MtfB-like"/>
    <property type="match status" value="1"/>
</dbReference>
<dbReference type="EMBL" id="FQZY01000058">
    <property type="protein sequence ID" value="SHK55261.1"/>
    <property type="molecule type" value="Genomic_DNA"/>
</dbReference>
<evidence type="ECO:0000259" key="2">
    <source>
        <dbReference type="Pfam" id="PF00534"/>
    </source>
</evidence>
<keyword evidence="1 4" id="KW-0808">Transferase</keyword>
<dbReference type="SUPFAM" id="SSF53756">
    <property type="entry name" value="UDP-Glycosyltransferase/glycogen phosphorylase"/>
    <property type="match status" value="1"/>
</dbReference>
<reference evidence="4 5" key="1">
    <citation type="submission" date="2016-11" db="EMBL/GenBank/DDBJ databases">
        <authorList>
            <person name="Jaros S."/>
            <person name="Januszkiewicz K."/>
            <person name="Wedrychowicz H."/>
        </authorList>
    </citation>
    <scope>NUCLEOTIDE SEQUENCE [LARGE SCALE GENOMIC DNA]</scope>
    <source>
        <strain evidence="4 5">DSM 15480</strain>
    </source>
</reference>
<dbReference type="Pfam" id="PF13439">
    <property type="entry name" value="Glyco_transf_4"/>
    <property type="match status" value="1"/>
</dbReference>
<organism evidence="4 5">
    <name type="scientific">Hespellia stercorisuis DSM 15480</name>
    <dbReference type="NCBI Taxonomy" id="1121950"/>
    <lineage>
        <taxon>Bacteria</taxon>
        <taxon>Bacillati</taxon>
        <taxon>Bacillota</taxon>
        <taxon>Clostridia</taxon>
        <taxon>Lachnospirales</taxon>
        <taxon>Lachnospiraceae</taxon>
        <taxon>Hespellia</taxon>
    </lineage>
</organism>
<keyword evidence="5" id="KW-1185">Reference proteome</keyword>
<accession>A0A1M6TE79</accession>
<dbReference type="InterPro" id="IPR028098">
    <property type="entry name" value="Glyco_trans_4-like_N"/>
</dbReference>
<evidence type="ECO:0000313" key="4">
    <source>
        <dbReference type="EMBL" id="SHK55261.1"/>
    </source>
</evidence>
<sequence>MKILIDLTSLADNFSGIERFAMNISIGLINQSRNHDFILFFKNEINREFLKYKENQHIKFVVLKGKNKLIFNQVILPKALYKYKADRYFFPAFPDPILFFRHNVYTTIHDLGCWDSPDSMTNLSRKYFKISYRKSMKFSEKILTVSNFSKRRITKIGKISENKIHVIYNGINEKFQNNPDYSVLGKYNIPSNYILTLSTLEPRKNLSLLIKAYERMLNIETGIPELVLAGRKGWKMDDFLSGYGKNIIEHIHFTGFIDDEDLSAIYSIASLFVFPTKYEGFGIPPLESMACGTPVVSSDAASMTEVLGDAALFFESDNIESFLDKMKQALEMTDNERNQLIEEGYKQVQKFSWDRESKRLLSIIEK</sequence>
<dbReference type="GO" id="GO:0016757">
    <property type="term" value="F:glycosyltransferase activity"/>
    <property type="evidence" value="ECO:0007669"/>
    <property type="project" value="InterPro"/>
</dbReference>
<dbReference type="AlphaFoldDB" id="A0A1M6TE79"/>
<dbReference type="PANTHER" id="PTHR46401:SF2">
    <property type="entry name" value="GLYCOSYLTRANSFERASE WBBK-RELATED"/>
    <property type="match status" value="1"/>
</dbReference>
<feature type="domain" description="Glycosyltransferase subfamily 4-like N-terminal" evidence="3">
    <location>
        <begin position="15"/>
        <end position="173"/>
    </location>
</feature>
<dbReference type="OrthoDB" id="9797829at2"/>
<dbReference type="Proteomes" id="UP000184301">
    <property type="component" value="Unassembled WGS sequence"/>
</dbReference>
<gene>
    <name evidence="4" type="ORF">SAMN02745243_03206</name>
</gene>
<dbReference type="PANTHER" id="PTHR46401">
    <property type="entry name" value="GLYCOSYLTRANSFERASE WBBK-RELATED"/>
    <property type="match status" value="1"/>
</dbReference>
<name>A0A1M6TE79_9FIRM</name>
<dbReference type="STRING" id="1121950.SAMN02745243_03206"/>
<dbReference type="Gene3D" id="3.40.50.2000">
    <property type="entry name" value="Glycogen Phosphorylase B"/>
    <property type="match status" value="2"/>
</dbReference>
<evidence type="ECO:0000256" key="1">
    <source>
        <dbReference type="ARBA" id="ARBA00022679"/>
    </source>
</evidence>
<dbReference type="InterPro" id="IPR001296">
    <property type="entry name" value="Glyco_trans_1"/>
</dbReference>
<evidence type="ECO:0000313" key="5">
    <source>
        <dbReference type="Proteomes" id="UP000184301"/>
    </source>
</evidence>
<dbReference type="RefSeq" id="WP_073112299.1">
    <property type="nucleotide sequence ID" value="NZ_FQZY01000058.1"/>
</dbReference>
<protein>
    <submittedName>
        <fullName evidence="4">Glycosyltransferase involved in cell wall bisynthesis</fullName>
    </submittedName>
</protein>
<proteinExistence type="predicted"/>
<evidence type="ECO:0000259" key="3">
    <source>
        <dbReference type="Pfam" id="PF13439"/>
    </source>
</evidence>
<feature type="domain" description="Glycosyl transferase family 1" evidence="2">
    <location>
        <begin position="191"/>
        <end position="347"/>
    </location>
</feature>